<reference evidence="1" key="1">
    <citation type="submission" date="2018-05" db="EMBL/GenBank/DDBJ databases">
        <authorList>
            <person name="Lanie J.A."/>
            <person name="Ng W.-L."/>
            <person name="Kazmierczak K.M."/>
            <person name="Andrzejewski T.M."/>
            <person name="Davidsen T.M."/>
            <person name="Wayne K.J."/>
            <person name="Tettelin H."/>
            <person name="Glass J.I."/>
            <person name="Rusch D."/>
            <person name="Podicherti R."/>
            <person name="Tsui H.-C.T."/>
            <person name="Winkler M.E."/>
        </authorList>
    </citation>
    <scope>NUCLEOTIDE SEQUENCE</scope>
</reference>
<name>A0A382NNQ0_9ZZZZ</name>
<sequence>LHCIRTEAALVPRCEGWRKKPSRGWMKKLQNCNRFPWFCRIWWPAAKVTIVPIAPYWTTCPAST</sequence>
<proteinExistence type="predicted"/>
<feature type="non-terminal residue" evidence="1">
    <location>
        <position position="64"/>
    </location>
</feature>
<organism evidence="1">
    <name type="scientific">marine metagenome</name>
    <dbReference type="NCBI Taxonomy" id="408172"/>
    <lineage>
        <taxon>unclassified sequences</taxon>
        <taxon>metagenomes</taxon>
        <taxon>ecological metagenomes</taxon>
    </lineage>
</organism>
<evidence type="ECO:0000313" key="1">
    <source>
        <dbReference type="EMBL" id="SVC61342.1"/>
    </source>
</evidence>
<dbReference type="EMBL" id="UINC01100918">
    <property type="protein sequence ID" value="SVC61342.1"/>
    <property type="molecule type" value="Genomic_DNA"/>
</dbReference>
<gene>
    <name evidence="1" type="ORF">METZ01_LOCUS314196</name>
</gene>
<feature type="non-terminal residue" evidence="1">
    <location>
        <position position="1"/>
    </location>
</feature>
<protein>
    <submittedName>
        <fullName evidence="1">Uncharacterized protein</fullName>
    </submittedName>
</protein>
<dbReference type="AlphaFoldDB" id="A0A382NNQ0"/>
<accession>A0A382NNQ0</accession>